<dbReference type="Pfam" id="PF04392">
    <property type="entry name" value="ABC_sub_bind"/>
    <property type="match status" value="1"/>
</dbReference>
<dbReference type="GO" id="GO:0005524">
    <property type="term" value="F:ATP binding"/>
    <property type="evidence" value="ECO:0007669"/>
    <property type="project" value="UniProtKB-KW"/>
</dbReference>
<dbReference type="EMBL" id="AP026801">
    <property type="protein sequence ID" value="BDR57235.1"/>
    <property type="molecule type" value="Genomic_DNA"/>
</dbReference>
<gene>
    <name evidence="1" type="ORF">KIMC2_17970</name>
</gene>
<proteinExistence type="predicted"/>
<protein>
    <submittedName>
        <fullName evidence="1">ABC transporter ATP-binding protein</fullName>
    </submittedName>
</protein>
<dbReference type="AlphaFoldDB" id="A0AAU9D747"/>
<keyword evidence="1" id="KW-0547">Nucleotide-binding</keyword>
<dbReference type="PROSITE" id="PS51257">
    <property type="entry name" value="PROKAR_LIPOPROTEIN"/>
    <property type="match status" value="1"/>
</dbReference>
<reference evidence="1 2" key="1">
    <citation type="journal article" date="2023" name="Microbiol. Spectr.">
        <title>Symbiosis of Carpenter Bees with Uncharacterized Lactic Acid Bacteria Showing NAD Auxotrophy.</title>
        <authorList>
            <person name="Kawasaki S."/>
            <person name="Ozawa K."/>
            <person name="Mori T."/>
            <person name="Yamamoto A."/>
            <person name="Ito M."/>
            <person name="Ohkuma M."/>
            <person name="Sakamoto M."/>
            <person name="Matsutani M."/>
        </authorList>
    </citation>
    <scope>NUCLEOTIDE SEQUENCE [LARGE SCALE GENOMIC DNA]</scope>
    <source>
        <strain evidence="1 2">KimC2</strain>
    </source>
</reference>
<accession>A0AAU9D747</accession>
<dbReference type="RefSeq" id="WP_317696149.1">
    <property type="nucleotide sequence ID" value="NZ_AP026801.1"/>
</dbReference>
<dbReference type="InterPro" id="IPR028082">
    <property type="entry name" value="Peripla_BP_I"/>
</dbReference>
<dbReference type="KEGG" id="xak:KIMC2_17970"/>
<keyword evidence="2" id="KW-1185">Reference proteome</keyword>
<name>A0AAU9D747_9LACO</name>
<organism evidence="1 2">
    <name type="scientific">Xylocopilactobacillus apis</name>
    <dbReference type="NCBI Taxonomy" id="2932183"/>
    <lineage>
        <taxon>Bacteria</taxon>
        <taxon>Bacillati</taxon>
        <taxon>Bacillota</taxon>
        <taxon>Bacilli</taxon>
        <taxon>Lactobacillales</taxon>
        <taxon>Lactobacillaceae</taxon>
        <taxon>Xylocopilactobacillus</taxon>
    </lineage>
</organism>
<dbReference type="Proteomes" id="UP001321804">
    <property type="component" value="Chromosome"/>
</dbReference>
<dbReference type="PANTHER" id="PTHR35271:SF1">
    <property type="entry name" value="ABC TRANSPORTER, SUBSTRATE-BINDING LIPOPROTEIN"/>
    <property type="match status" value="1"/>
</dbReference>
<dbReference type="PANTHER" id="PTHR35271">
    <property type="entry name" value="ABC TRANSPORTER, SUBSTRATE-BINDING LIPOPROTEIN-RELATED"/>
    <property type="match status" value="1"/>
</dbReference>
<dbReference type="CDD" id="cd06325">
    <property type="entry name" value="PBP1_ABC_unchar_transporter"/>
    <property type="match status" value="1"/>
</dbReference>
<evidence type="ECO:0000313" key="2">
    <source>
        <dbReference type="Proteomes" id="UP001321804"/>
    </source>
</evidence>
<dbReference type="InterPro" id="IPR007487">
    <property type="entry name" value="ABC_transpt-TYRBP-like"/>
</dbReference>
<sequence length="323" mass="33923">MKAKKLIIGMSLAGALLLGGCSNKSSNSSSTKVKHVGVLQVVQHPSLDKAYTGFKKGLKESGYVEGKNLKIDYQNAQNNQDNLKSMSEKLVNDKSDLILGIATPAAQSVATATPKIPTVVTAVTDLKAAKLVKSDQKPGGNVTGTTDMVPIDKQIDLLLSIVPKAKTIGIMYNAGESNSKIQADLAVKALKKAGVKVLIKTANTTNDVQQVTETLANSTDGIYVPTDNTFSSAAALSGKIVKEKKIPLVAGSTDHVKLGGLATIGIDYELLGEQTGKMAAKILDGKAKPETMPVQKAKSLKLYVNKDMAKALGIDPNSIKAPK</sequence>
<keyword evidence="1" id="KW-0067">ATP-binding</keyword>
<dbReference type="Gene3D" id="3.40.50.2300">
    <property type="match status" value="2"/>
</dbReference>
<dbReference type="SUPFAM" id="SSF53822">
    <property type="entry name" value="Periplasmic binding protein-like I"/>
    <property type="match status" value="1"/>
</dbReference>
<evidence type="ECO:0000313" key="1">
    <source>
        <dbReference type="EMBL" id="BDR57235.1"/>
    </source>
</evidence>